<dbReference type="Gene3D" id="1.20.1530.20">
    <property type="match status" value="1"/>
</dbReference>
<feature type="transmembrane region" description="Helical" evidence="5">
    <location>
        <begin position="127"/>
        <end position="145"/>
    </location>
</feature>
<dbReference type="EMBL" id="CP000109">
    <property type="protein sequence ID" value="ABB41814.1"/>
    <property type="molecule type" value="Genomic_DNA"/>
</dbReference>
<keyword evidence="2 5" id="KW-0812">Transmembrane</keyword>
<feature type="transmembrane region" description="Helical" evidence="5">
    <location>
        <begin position="94"/>
        <end position="115"/>
    </location>
</feature>
<evidence type="ECO:0000313" key="6">
    <source>
        <dbReference type="EMBL" id="ABB41814.1"/>
    </source>
</evidence>
<comment type="subcellular location">
    <subcellularLocation>
        <location evidence="1">Membrane</location>
        <topology evidence="1">Multi-pass membrane protein</topology>
    </subcellularLocation>
</comment>
<dbReference type="Pfam" id="PF01758">
    <property type="entry name" value="SBF"/>
    <property type="match status" value="1"/>
</dbReference>
<evidence type="ECO:0000256" key="3">
    <source>
        <dbReference type="ARBA" id="ARBA00022989"/>
    </source>
</evidence>
<reference evidence="6" key="1">
    <citation type="submission" date="2006-07" db="EMBL/GenBank/DDBJ databases">
        <title>Complete sequence of Thiomicrospira crunogena XCL-2.</title>
        <authorList>
            <consortium name="US DOE Joint Genome Institute"/>
            <person name="Copeland A."/>
            <person name="Lucas S."/>
            <person name="Lapidus A."/>
            <person name="Barry K."/>
            <person name="Detter J.C."/>
            <person name="Glavina del Rio T."/>
            <person name="Hammon N."/>
            <person name="Israni S."/>
            <person name="Dalin E."/>
            <person name="Tice H."/>
            <person name="Pitluck S."/>
            <person name="Chain P."/>
            <person name="Malfatti S."/>
            <person name="Shin M."/>
            <person name="Vergez L."/>
            <person name="Schmutz J."/>
            <person name="Larimer F."/>
            <person name="Land M."/>
            <person name="Hauser L."/>
            <person name="Kyrpides N."/>
            <person name="Lykidis A."/>
            <person name="Scott K.M."/>
            <person name="Sievert S."/>
            <person name="Kerfeld C."/>
            <person name="Freyermuth S."/>
            <person name="Dobrinski K."/>
            <person name="Boller A."/>
            <person name="Fitzpatrick K."/>
            <person name="Thoma P."/>
            <person name="Moore J."/>
            <person name="Richardson P."/>
        </authorList>
    </citation>
    <scope>NUCLEOTIDE SEQUENCE</scope>
    <source>
        <strain evidence="6">XCL-2</strain>
    </source>
</reference>
<dbReference type="STRING" id="317025.Tcr_1219"/>
<evidence type="ECO:0000256" key="1">
    <source>
        <dbReference type="ARBA" id="ARBA00004141"/>
    </source>
</evidence>
<gene>
    <name evidence="6" type="ordered locus">Tcr_1219</name>
</gene>
<feature type="transmembrane region" description="Helical" evidence="5">
    <location>
        <begin position="7"/>
        <end position="27"/>
    </location>
</feature>
<dbReference type="HOGENOM" id="CLU_034788_1_1_6"/>
<feature type="transmembrane region" description="Helical" evidence="5">
    <location>
        <begin position="157"/>
        <end position="177"/>
    </location>
</feature>
<proteinExistence type="predicted"/>
<sequence length="303" mass="32858">MAIFSIYLFPVWVLIFSAYALIFPAPLVEMKSSIVPLLMAVMLGMGMTLRWQDFAEVLQRKSAVLLGVGIQFVVMPLAALGLSNVLNLSQELTIGLMLVGATAGGTASNVMTYLVKGNVALSVSMTLVSTLFAIVLLPFLTWFYLDETVAVPAWEMVLSLIQLILIPISVGVLLNHFFAKPLQLIQPVLPVFSMFAIIFIIAIVVALNHLQLQSIVWVLALAVVVHNAIGLISGYGISKLVGFDERTARTVAIEVGMQNSGLSVALALKYFTAMSALPGAMFSVWHNVSGSVLAAYWQRKDQQ</sequence>
<dbReference type="AlphaFoldDB" id="Q31GA9"/>
<protein>
    <submittedName>
        <fullName evidence="6">Bile acid:Na+ symporter (BASS) family transporter</fullName>
    </submittedName>
</protein>
<dbReference type="InterPro" id="IPR002657">
    <property type="entry name" value="BilAc:Na_symport/Acr3"/>
</dbReference>
<evidence type="ECO:0000256" key="2">
    <source>
        <dbReference type="ARBA" id="ARBA00022692"/>
    </source>
</evidence>
<feature type="transmembrane region" description="Helical" evidence="5">
    <location>
        <begin position="189"/>
        <end position="209"/>
    </location>
</feature>
<organism evidence="6">
    <name type="scientific">Hydrogenovibrio crunogenus (strain DSM 25203 / XCL-2)</name>
    <name type="common">Thiomicrospira crunogena</name>
    <dbReference type="NCBI Taxonomy" id="317025"/>
    <lineage>
        <taxon>Bacteria</taxon>
        <taxon>Pseudomonadati</taxon>
        <taxon>Pseudomonadota</taxon>
        <taxon>Gammaproteobacteria</taxon>
        <taxon>Thiotrichales</taxon>
        <taxon>Piscirickettsiaceae</taxon>
        <taxon>Hydrogenovibrio</taxon>
    </lineage>
</organism>
<dbReference type="InterPro" id="IPR004710">
    <property type="entry name" value="Bilac:Na_transpt"/>
</dbReference>
<feature type="transmembrane region" description="Helical" evidence="5">
    <location>
        <begin position="63"/>
        <end position="82"/>
    </location>
</feature>
<dbReference type="InterPro" id="IPR038770">
    <property type="entry name" value="Na+/solute_symporter_sf"/>
</dbReference>
<feature type="transmembrane region" description="Helical" evidence="5">
    <location>
        <begin position="215"/>
        <end position="237"/>
    </location>
</feature>
<dbReference type="OrthoDB" id="9806785at2"/>
<keyword evidence="4 5" id="KW-0472">Membrane</keyword>
<name>Q31GA9_HYDCU</name>
<evidence type="ECO:0000256" key="5">
    <source>
        <dbReference type="SAM" id="Phobius"/>
    </source>
</evidence>
<feature type="transmembrane region" description="Helical" evidence="5">
    <location>
        <begin position="33"/>
        <end position="51"/>
    </location>
</feature>
<dbReference type="eggNOG" id="COG0385">
    <property type="taxonomic scope" value="Bacteria"/>
</dbReference>
<dbReference type="PANTHER" id="PTHR10361:SF28">
    <property type="entry name" value="P3 PROTEIN-RELATED"/>
    <property type="match status" value="1"/>
</dbReference>
<keyword evidence="3 5" id="KW-1133">Transmembrane helix</keyword>
<accession>Q31GA9</accession>
<dbReference type="KEGG" id="tcx:Tcr_1219"/>
<evidence type="ECO:0000256" key="4">
    <source>
        <dbReference type="ARBA" id="ARBA00023136"/>
    </source>
</evidence>
<dbReference type="GO" id="GO:0016020">
    <property type="term" value="C:membrane"/>
    <property type="evidence" value="ECO:0007669"/>
    <property type="project" value="UniProtKB-SubCell"/>
</dbReference>
<dbReference type="PANTHER" id="PTHR10361">
    <property type="entry name" value="SODIUM-BILE ACID COTRANSPORTER"/>
    <property type="match status" value="1"/>
</dbReference>